<dbReference type="Proteomes" id="UP000006548">
    <property type="component" value="Chromosome 4"/>
</dbReference>
<protein>
    <submittedName>
        <fullName evidence="2">Uncharacterized protein</fullName>
    </submittedName>
</protein>
<evidence type="ECO:0000313" key="3">
    <source>
        <dbReference type="Proteomes" id="UP000006548"/>
    </source>
</evidence>
<organism evidence="2 3">
    <name type="scientific">Arabidopsis thaliana</name>
    <name type="common">Mouse-ear cress</name>
    <dbReference type="NCBI Taxonomy" id="3702"/>
    <lineage>
        <taxon>Eukaryota</taxon>
        <taxon>Viridiplantae</taxon>
        <taxon>Streptophyta</taxon>
        <taxon>Embryophyta</taxon>
        <taxon>Tracheophyta</taxon>
        <taxon>Spermatophyta</taxon>
        <taxon>Magnoliopsida</taxon>
        <taxon>eudicotyledons</taxon>
        <taxon>Gunneridae</taxon>
        <taxon>Pentapetalae</taxon>
        <taxon>rosids</taxon>
        <taxon>malvids</taxon>
        <taxon>Brassicales</taxon>
        <taxon>Brassicaceae</taxon>
        <taxon>Camelineae</taxon>
        <taxon>Arabidopsis</taxon>
    </lineage>
</organism>
<reference evidence="2 3" key="1">
    <citation type="journal article" date="1999" name="Nature">
        <title>Sequence and analysis of chromosome 4 of the plant Arabidopsis thaliana.</title>
        <authorList>
            <consortium name="EU"/>
            <consortium name="CSHL and WU Arabidopsis Sequencing Project"/>
            <person name="Mayer K."/>
            <person name="Schuller C."/>
            <person name="Wambutt R."/>
            <person name="Murphy G."/>
            <person name="Volckaert G."/>
            <person name="Pohl T."/>
            <person name="Dusterhoft A."/>
            <person name="Stiekema W."/>
            <person name="Entian K.D."/>
            <person name="Terryn N."/>
            <person name="Harris B."/>
            <person name="Ansorge W."/>
            <person name="Brandt P."/>
            <person name="Grivell L."/>
            <person name="Rieger M."/>
            <person name="Weichselgartner M."/>
            <person name="de Simone V."/>
            <person name="Obermaier B."/>
            <person name="Mache R."/>
            <person name="Muller M."/>
            <person name="Kreis M."/>
            <person name="Delseny M."/>
            <person name="Puigdomenech P."/>
            <person name="Watson M."/>
            <person name="Schmidtheini T."/>
            <person name="Reichert B."/>
            <person name="Portatelle D."/>
            <person name="Perez-Alonso M."/>
            <person name="Boutry M."/>
            <person name="Bancroft I."/>
            <person name="Vos P."/>
            <person name="Hoheisel J."/>
            <person name="Zimmermann W."/>
            <person name="Wedler H."/>
            <person name="Ridley P."/>
            <person name="Langham S.A."/>
            <person name="McCullagh B."/>
            <person name="Bilham L."/>
            <person name="Robben J."/>
            <person name="Van der Schueren J."/>
            <person name="Grymonprez B."/>
            <person name="Chuang Y.J."/>
            <person name="Vandenbussche F."/>
            <person name="Braeken M."/>
            <person name="Weltjens I."/>
            <person name="Voet M."/>
            <person name="Bastiaens I."/>
            <person name="Aert R."/>
            <person name="Defoor E."/>
            <person name="Weitzenegger T."/>
            <person name="Bothe G."/>
            <person name="Ramsperger U."/>
            <person name="Hilbert H."/>
            <person name="Braun M."/>
            <person name="Holzer E."/>
            <person name="Brandt A."/>
            <person name="Peters S."/>
            <person name="van Staveren M."/>
            <person name="Dirske W."/>
            <person name="Mooijman P."/>
            <person name="Klein Lankhorst R."/>
            <person name="Rose M."/>
            <person name="Hauf J."/>
            <person name="Kotter P."/>
            <person name="Berneiser S."/>
            <person name="Hempel S."/>
            <person name="Feldpausch M."/>
            <person name="Lamberth S."/>
            <person name="Van den Daele H."/>
            <person name="De Keyser A."/>
            <person name="Buysshaert C."/>
            <person name="Gielen J."/>
            <person name="Villarroel R."/>
            <person name="De Clercq R."/>
            <person name="Van Montagu M."/>
            <person name="Rogers J."/>
            <person name="Cronin A."/>
            <person name="Quail M."/>
            <person name="Bray-Allen S."/>
            <person name="Clark L."/>
            <person name="Doggett J."/>
            <person name="Hall S."/>
            <person name="Kay M."/>
            <person name="Lennard N."/>
            <person name="McLay K."/>
            <person name="Mayes R."/>
            <person name="Pettett A."/>
            <person name="Rajandream M.A."/>
            <person name="Lyne M."/>
            <person name="Benes V."/>
            <person name="Rechmann S."/>
            <person name="Borkova D."/>
            <person name="Blocker H."/>
            <person name="Scharfe M."/>
            <person name="Grimm M."/>
            <person name="Lohnert T.H."/>
            <person name="Dose S."/>
            <person name="de Haan M."/>
            <person name="Maarse A."/>
            <person name="Schafer M."/>
            <person name="Muller-Auer S."/>
            <person name="Gabel C."/>
            <person name="Fuchs M."/>
            <person name="Fartmann B."/>
            <person name="Granderath K."/>
            <person name="Dauner D."/>
            <person name="Herzl A."/>
            <person name="Neumann S."/>
            <person name="Argiriou A."/>
            <person name="Vitale D."/>
            <person name="Liguori R."/>
            <person name="Piravandi E."/>
            <person name="Massenet O."/>
            <person name="Quigley F."/>
            <person name="Clabauld G."/>
            <person name="Mundlein A."/>
            <person name="Felber R."/>
            <person name="Schnabl S."/>
            <person name="Hiller R."/>
            <person name="Schmidt W."/>
            <person name="Lecharny A."/>
            <person name="Aubourg S."/>
            <person name="Chefdor F."/>
            <person name="Cooke R."/>
            <person name="Berger C."/>
            <person name="Montfort A."/>
            <person name="Casacuberta E."/>
            <person name="Gibbons T."/>
            <person name="Weber N."/>
            <person name="Vandenbol M."/>
            <person name="Bargues M."/>
            <person name="Terol J."/>
            <person name="Torres A."/>
            <person name="Perez-Perez A."/>
            <person name="Purnelle B."/>
            <person name="Bent E."/>
            <person name="Johnson S."/>
            <person name="Tacon D."/>
            <person name="Jesse T."/>
            <person name="Heijnen L."/>
            <person name="Schwarz S."/>
            <person name="Scholler P."/>
            <person name="Heber S."/>
            <person name="Francs P."/>
            <person name="Bielke C."/>
            <person name="Frishman D."/>
            <person name="Haase D."/>
            <person name="Lemcke K."/>
            <person name="Mewes H.W."/>
            <person name="Stocker S."/>
            <person name="Zaccaria P."/>
            <person name="Bevan M."/>
            <person name="Wilson R.K."/>
            <person name="de la Bastide M."/>
            <person name="Habermann K."/>
            <person name="Parnell L."/>
            <person name="Dedhia N."/>
            <person name="Gnoj L."/>
            <person name="Schutz K."/>
            <person name="Huang E."/>
            <person name="Spiegel L."/>
            <person name="Sehkon M."/>
            <person name="Murray J."/>
            <person name="Sheet P."/>
            <person name="Cordes M."/>
            <person name="Abu-Threideh J."/>
            <person name="Stoneking T."/>
            <person name="Kalicki J."/>
            <person name="Graves T."/>
            <person name="Harmon G."/>
            <person name="Edwards J."/>
            <person name="Latreille P."/>
            <person name="Courtney L."/>
            <person name="Cloud J."/>
            <person name="Abbott A."/>
            <person name="Scott K."/>
            <person name="Johnson D."/>
            <person name="Minx P."/>
            <person name="Bentley D."/>
            <person name="Fulton B."/>
            <person name="Miller N."/>
            <person name="Greco T."/>
            <person name="Kemp K."/>
            <person name="Kramer J."/>
            <person name="Fulton L."/>
            <person name="Mardis E."/>
            <person name="Dante M."/>
            <person name="Pepin K."/>
            <person name="Hillier L."/>
            <person name="Nelson J."/>
            <person name="Spieth J."/>
            <person name="Ryan E."/>
            <person name="Andrews S."/>
            <person name="Geisel C."/>
            <person name="Layman D."/>
            <person name="Du H."/>
            <person name="Ali J."/>
            <person name="Berghoff A."/>
            <person name="Jones K."/>
            <person name="Drone K."/>
            <person name="Cotton M."/>
            <person name="Joshu C."/>
            <person name="Antonoiu B."/>
            <person name="Zidanic M."/>
            <person name="Strong C."/>
            <person name="Sun H."/>
            <person name="Lamar B."/>
            <person name="Yordan C."/>
            <person name="Ma P."/>
            <person name="Zhong J."/>
            <person name="Preston R."/>
            <person name="Vil D."/>
            <person name="Shekher M."/>
            <person name="Matero A."/>
            <person name="Shah R."/>
            <person name="Swaby I.K."/>
            <person name="O'Shaughnessy A."/>
            <person name="Rodriguez M."/>
            <person name="Hoffmann J."/>
            <person name="Till S."/>
            <person name="Granat S."/>
            <person name="Shohdy N."/>
            <person name="Hasegawa A."/>
            <person name="Hameed A."/>
            <person name="Lodhi M."/>
            <person name="Johnson A."/>
            <person name="Chen E."/>
            <person name="Marra M."/>
            <person name="Martienssen R."/>
            <person name="McCombie W.R."/>
        </authorList>
    </citation>
    <scope>NUCLEOTIDE SEQUENCE [LARGE SCALE GENOMIC DNA]</scope>
    <source>
        <strain evidence="3">cv. Columbia</strain>
    </source>
</reference>
<gene>
    <name evidence="1 2" type="ordered locus">At4g20735</name>
</gene>
<dbReference type="AlphaFoldDB" id="A0A1P8B7J0"/>
<sequence length="126" mass="15214">MKRGRRVKKVVRDYRRIWVFWNYENAQLPRGFNRTYVVRMFRNFMRSRGYFGQISILMVVSEVIPSKISYQTYEALYAQSLIDNHLIVENLDDPKEQASDEFLYDEMRHLEMDNDASSNVLEFTKK</sequence>
<keyword evidence="3" id="KW-1185">Reference proteome</keyword>
<evidence type="ECO:0000313" key="2">
    <source>
        <dbReference type="EMBL" id="ANM67564.1"/>
    </source>
</evidence>
<dbReference type="GeneID" id="28720159"/>
<dbReference type="SMR" id="A0A1P8B7J0"/>
<dbReference type="InParanoid" id="A0A1P8B7J0"/>
<dbReference type="EMBL" id="CP002687">
    <property type="protein sequence ID" value="ANM67564.1"/>
    <property type="molecule type" value="Genomic_DNA"/>
</dbReference>
<dbReference type="ExpressionAtlas" id="A0A1P8B7J0">
    <property type="expression patterns" value="baseline"/>
</dbReference>
<proteinExistence type="predicted"/>
<reference evidence="3" key="2">
    <citation type="journal article" date="2017" name="Plant J.">
        <title>Araport11: a complete reannotation of the Arabidopsis thaliana reference genome.</title>
        <authorList>
            <person name="Cheng C.Y."/>
            <person name="Krishnakumar V."/>
            <person name="Chan A.P."/>
            <person name="Thibaud-Nissen F."/>
            <person name="Schobel S."/>
            <person name="Town C.D."/>
        </authorList>
    </citation>
    <scope>GENOME REANNOTATION</scope>
    <source>
        <strain evidence="3">cv. Columbia</strain>
    </source>
</reference>
<dbReference type="KEGG" id="ath:AT4G20735"/>
<dbReference type="TAIR" id="AT4G20735"/>
<dbReference type="RefSeq" id="NP_001329386.1">
    <property type="nucleotide sequence ID" value="NM_001341456.1"/>
</dbReference>
<name>A0A1P8B7J0_ARATH</name>
<evidence type="ECO:0000313" key="1">
    <source>
        <dbReference type="Araport" id="AT4G20735"/>
    </source>
</evidence>
<accession>A0A1P8B7J0</accession>
<dbReference type="Araport" id="AT4G20735"/>